<dbReference type="Pfam" id="PF00800">
    <property type="entry name" value="PDT"/>
    <property type="match status" value="1"/>
</dbReference>
<evidence type="ECO:0000256" key="4">
    <source>
        <dbReference type="ARBA" id="ARBA00023239"/>
    </source>
</evidence>
<comment type="caution">
    <text evidence="7">The sequence shown here is derived from an EMBL/GenBank/DDBJ whole genome shotgun (WGS) entry which is preliminary data.</text>
</comment>
<gene>
    <name evidence="7" type="ORF">LWI28_014351</name>
</gene>
<evidence type="ECO:0000256" key="5">
    <source>
        <dbReference type="ARBA" id="ARBA00029440"/>
    </source>
</evidence>
<protein>
    <recommendedName>
        <fullName evidence="6">Prephenate dehydratase domain-containing protein</fullName>
    </recommendedName>
</protein>
<dbReference type="GO" id="GO:0047769">
    <property type="term" value="F:arogenate dehydratase activity"/>
    <property type="evidence" value="ECO:0007669"/>
    <property type="project" value="TreeGrafter"/>
</dbReference>
<dbReference type="SUPFAM" id="SSF53850">
    <property type="entry name" value="Periplasmic binding protein-like II"/>
    <property type="match status" value="1"/>
</dbReference>
<accession>A0AAD5JQB3</accession>
<evidence type="ECO:0000313" key="7">
    <source>
        <dbReference type="EMBL" id="KAI9198344.1"/>
    </source>
</evidence>
<name>A0AAD5JQB3_ACENE</name>
<dbReference type="InterPro" id="IPR001086">
    <property type="entry name" value="Preph_deHydtase"/>
</dbReference>
<keyword evidence="4" id="KW-0456">Lyase</keyword>
<dbReference type="GO" id="GO:0004664">
    <property type="term" value="F:prephenate dehydratase activity"/>
    <property type="evidence" value="ECO:0007669"/>
    <property type="project" value="InterPro"/>
</dbReference>
<dbReference type="GO" id="GO:0009094">
    <property type="term" value="P:L-phenylalanine biosynthetic process"/>
    <property type="evidence" value="ECO:0007669"/>
    <property type="project" value="UniProtKB-KW"/>
</dbReference>
<dbReference type="AlphaFoldDB" id="A0AAD5JQB3"/>
<keyword evidence="1" id="KW-0028">Amino-acid biosynthesis</keyword>
<evidence type="ECO:0000256" key="3">
    <source>
        <dbReference type="ARBA" id="ARBA00023222"/>
    </source>
</evidence>
<feature type="domain" description="Prephenate dehydratase" evidence="6">
    <location>
        <begin position="1"/>
        <end position="66"/>
    </location>
</feature>
<evidence type="ECO:0000256" key="2">
    <source>
        <dbReference type="ARBA" id="ARBA00023141"/>
    </source>
</evidence>
<dbReference type="GO" id="GO:0009507">
    <property type="term" value="C:chloroplast"/>
    <property type="evidence" value="ECO:0007669"/>
    <property type="project" value="TreeGrafter"/>
</dbReference>
<dbReference type="Gene3D" id="3.40.190.10">
    <property type="entry name" value="Periplasmic binding protein-like II"/>
    <property type="match status" value="1"/>
</dbReference>
<sequence>MTLSKLGIIKVSVDDTASAAQMVASSGERDTGAVASARAAKIYGLNVLAEKIRVKCSVLPSSSMPR</sequence>
<reference evidence="7 8" key="1">
    <citation type="journal article" date="2022" name="Plant J.">
        <title>Strategies of tolerance reflected in two North American maple genomes.</title>
        <authorList>
            <person name="McEvoy S.L."/>
            <person name="Sezen U.U."/>
            <person name="Trouern-Trend A."/>
            <person name="McMahon S.M."/>
            <person name="Schaberg P.G."/>
            <person name="Yang J."/>
            <person name="Wegrzyn J.L."/>
            <person name="Swenson N.G."/>
        </authorList>
    </citation>
    <scope>NUCLEOTIDE SEQUENCE [LARGE SCALE GENOMIC DNA]</scope>
    <source>
        <strain evidence="7">91603</strain>
    </source>
</reference>
<proteinExistence type="predicted"/>
<dbReference type="PROSITE" id="PS51171">
    <property type="entry name" value="PREPHENATE_DEHYDR_3"/>
    <property type="match status" value="1"/>
</dbReference>
<dbReference type="EMBL" id="JAJSOW010000002">
    <property type="protein sequence ID" value="KAI9198344.1"/>
    <property type="molecule type" value="Genomic_DNA"/>
</dbReference>
<evidence type="ECO:0000313" key="8">
    <source>
        <dbReference type="Proteomes" id="UP001064489"/>
    </source>
</evidence>
<evidence type="ECO:0000259" key="6">
    <source>
        <dbReference type="PROSITE" id="PS51171"/>
    </source>
</evidence>
<keyword evidence="3" id="KW-0584">Phenylalanine biosynthesis</keyword>
<organism evidence="7 8">
    <name type="scientific">Acer negundo</name>
    <name type="common">Box elder</name>
    <dbReference type="NCBI Taxonomy" id="4023"/>
    <lineage>
        <taxon>Eukaryota</taxon>
        <taxon>Viridiplantae</taxon>
        <taxon>Streptophyta</taxon>
        <taxon>Embryophyta</taxon>
        <taxon>Tracheophyta</taxon>
        <taxon>Spermatophyta</taxon>
        <taxon>Magnoliopsida</taxon>
        <taxon>eudicotyledons</taxon>
        <taxon>Gunneridae</taxon>
        <taxon>Pentapetalae</taxon>
        <taxon>rosids</taxon>
        <taxon>malvids</taxon>
        <taxon>Sapindales</taxon>
        <taxon>Sapindaceae</taxon>
        <taxon>Hippocastanoideae</taxon>
        <taxon>Acereae</taxon>
        <taxon>Acer</taxon>
    </lineage>
</organism>
<dbReference type="PANTHER" id="PTHR21022:SF20">
    <property type="entry name" value="AROGENATE DEHYDRATASE_PREPHENATE DEHYDRATASE 1, CHLOROPLASTIC"/>
    <property type="match status" value="1"/>
</dbReference>
<dbReference type="PANTHER" id="PTHR21022">
    <property type="entry name" value="PREPHENATE DEHYDRATASE P PROTEIN"/>
    <property type="match status" value="1"/>
</dbReference>
<evidence type="ECO:0000256" key="1">
    <source>
        <dbReference type="ARBA" id="ARBA00022605"/>
    </source>
</evidence>
<comment type="pathway">
    <text evidence="5">Amino-acid biosynthesis.</text>
</comment>
<keyword evidence="8" id="KW-1185">Reference proteome</keyword>
<dbReference type="Proteomes" id="UP001064489">
    <property type="component" value="Chromosome 13"/>
</dbReference>
<keyword evidence="2" id="KW-0057">Aromatic amino acid biosynthesis</keyword>